<dbReference type="InterPro" id="IPR018110">
    <property type="entry name" value="Mandel_Rmase/mucon_lact_enz_CS"/>
</dbReference>
<dbReference type="InterPro" id="IPR013341">
    <property type="entry name" value="Mandelate_racemase_N_dom"/>
</dbReference>
<sequence length="444" mass="48032">MSTIVSVDTRDIRFPTSLELDGSDAMNPDPDYSAAYVAIRTDAEDGLEGHAFVFTIGRGNDVQVAALDTLRGHLVGRDVEDLLADMGAASRLLMHDSQLRWLGPEKGVMHMAIGAIVNALWDLRAKRAGQPLWLHLSTLSPEELVSVVDFRYLSDALTPEQALEILRAAEPTRQERIAHLVEAGYPAYTTTPGWLGYSDEKLDRLCREAVADGFPQIKLKVGANLQDDIRRLGIAREAVGPDFPIAIDSNQRWDVADAIAWVNELSSFNLAWIEEPTSPDDILGHAAIARGVAPVRVATGEHVQNRIVFKQLLQAEGMQVMQIDATRVGGVNENIANLLLAAKFGVPVCPHAGGVGLCEAVQHLSMFDYVAVSADMDGRMIEFVDHLHEHFVTPTVMERGRYLVPSAPGAGTEMLPASIDEYTWQGTSAAVAATAATAAAAATI</sequence>
<dbReference type="PANTHER" id="PTHR13794:SF58">
    <property type="entry name" value="MITOCHONDRIAL ENOLASE SUPERFAMILY MEMBER 1"/>
    <property type="match status" value="1"/>
</dbReference>
<dbReference type="Pfam" id="PF13378">
    <property type="entry name" value="MR_MLE_C"/>
    <property type="match status" value="1"/>
</dbReference>
<comment type="catalytic activity">
    <reaction evidence="1">
        <text>L-fuconate = 2-dehydro-3-deoxy-L-fuconate + H2O</text>
        <dbReference type="Rhea" id="RHEA:22772"/>
        <dbReference type="ChEBI" id="CHEBI:15377"/>
        <dbReference type="ChEBI" id="CHEBI:21291"/>
        <dbReference type="ChEBI" id="CHEBI:37448"/>
        <dbReference type="EC" id="4.2.1.68"/>
    </reaction>
</comment>
<dbReference type="InterPro" id="IPR013342">
    <property type="entry name" value="Mandelate_racemase_C"/>
</dbReference>
<dbReference type="PROSITE" id="PS00909">
    <property type="entry name" value="MR_MLE_2"/>
    <property type="match status" value="1"/>
</dbReference>
<organism evidence="8 9">
    <name type="scientific">Leifsonia stereocauli</name>
    <dbReference type="NCBI Taxonomy" id="3134136"/>
    <lineage>
        <taxon>Bacteria</taxon>
        <taxon>Bacillati</taxon>
        <taxon>Actinomycetota</taxon>
        <taxon>Actinomycetes</taxon>
        <taxon>Micrococcales</taxon>
        <taxon>Microbacteriaceae</taxon>
        <taxon>Leifsonia</taxon>
    </lineage>
</organism>
<keyword evidence="4" id="KW-0479">Metal-binding</keyword>
<dbReference type="InterPro" id="IPR029065">
    <property type="entry name" value="Enolase_C-like"/>
</dbReference>
<evidence type="ECO:0000259" key="7">
    <source>
        <dbReference type="SMART" id="SM00922"/>
    </source>
</evidence>
<dbReference type="SFLD" id="SFLDG00179">
    <property type="entry name" value="mandelate_racemase"/>
    <property type="match status" value="1"/>
</dbReference>
<reference evidence="8 9" key="1">
    <citation type="submission" date="2024-03" db="EMBL/GenBank/DDBJ databases">
        <title>YIM 134122 draft genome.</title>
        <authorList>
            <person name="Zuo S."/>
            <person name="Xiong L."/>
        </authorList>
    </citation>
    <scope>NUCLEOTIDE SEQUENCE [LARGE SCALE GENOMIC DNA]</scope>
    <source>
        <strain evidence="8 9">YIM 134122</strain>
    </source>
</reference>
<evidence type="ECO:0000256" key="4">
    <source>
        <dbReference type="ARBA" id="ARBA00022723"/>
    </source>
</evidence>
<evidence type="ECO:0000256" key="2">
    <source>
        <dbReference type="ARBA" id="ARBA00001946"/>
    </source>
</evidence>
<keyword evidence="9" id="KW-1185">Reference proteome</keyword>
<keyword evidence="5" id="KW-0460">Magnesium</keyword>
<dbReference type="EMBL" id="JBCLVG010000003">
    <property type="protein sequence ID" value="MEN1947881.1"/>
    <property type="molecule type" value="Genomic_DNA"/>
</dbReference>
<dbReference type="RefSeq" id="WP_342115567.1">
    <property type="nucleotide sequence ID" value="NZ_JBCAUN010000003.1"/>
</dbReference>
<keyword evidence="6" id="KW-0456">Lyase</keyword>
<evidence type="ECO:0000256" key="3">
    <source>
        <dbReference type="ARBA" id="ARBA00013142"/>
    </source>
</evidence>
<comment type="cofactor">
    <cofactor evidence="2">
        <name>Mg(2+)</name>
        <dbReference type="ChEBI" id="CHEBI:18420"/>
    </cofactor>
</comment>
<dbReference type="SFLD" id="SFLDF00111">
    <property type="entry name" value="L-fuconate_dehydratase"/>
    <property type="match status" value="1"/>
</dbReference>
<dbReference type="SUPFAM" id="SSF51604">
    <property type="entry name" value="Enolase C-terminal domain-like"/>
    <property type="match status" value="1"/>
</dbReference>
<dbReference type="Gene3D" id="3.20.20.120">
    <property type="entry name" value="Enolase-like C-terminal domain"/>
    <property type="match status" value="1"/>
</dbReference>
<dbReference type="SMART" id="SM00922">
    <property type="entry name" value="MR_MLE"/>
    <property type="match status" value="1"/>
</dbReference>
<dbReference type="EC" id="4.2.1.68" evidence="3"/>
<evidence type="ECO:0000313" key="8">
    <source>
        <dbReference type="EMBL" id="MEN1947881.1"/>
    </source>
</evidence>
<dbReference type="Pfam" id="PF02746">
    <property type="entry name" value="MR_MLE_N"/>
    <property type="match status" value="1"/>
</dbReference>
<gene>
    <name evidence="8" type="ORF">WJX64_15085</name>
</gene>
<feature type="domain" description="Mandelate racemase/muconate lactonizing enzyme C-terminal" evidence="7">
    <location>
        <begin position="199"/>
        <end position="295"/>
    </location>
</feature>
<comment type="caution">
    <text evidence="8">The sequence shown here is derived from an EMBL/GenBank/DDBJ whole genome shotgun (WGS) entry which is preliminary data.</text>
</comment>
<evidence type="ECO:0000256" key="1">
    <source>
        <dbReference type="ARBA" id="ARBA00001737"/>
    </source>
</evidence>
<dbReference type="Proteomes" id="UP001425155">
    <property type="component" value="Unassembled WGS sequence"/>
</dbReference>
<accession>A0ABU9W797</accession>
<evidence type="ECO:0000313" key="9">
    <source>
        <dbReference type="Proteomes" id="UP001425155"/>
    </source>
</evidence>
<evidence type="ECO:0000256" key="6">
    <source>
        <dbReference type="ARBA" id="ARBA00023239"/>
    </source>
</evidence>
<proteinExistence type="predicted"/>
<protein>
    <recommendedName>
        <fullName evidence="3">L-fuconate dehydratase</fullName>
        <ecNumber evidence="3">4.2.1.68</ecNumber>
    </recommendedName>
</protein>
<dbReference type="InterPro" id="IPR034610">
    <property type="entry name" value="L-fuconate_dehydratase"/>
</dbReference>
<dbReference type="SUPFAM" id="SSF54826">
    <property type="entry name" value="Enolase N-terminal domain-like"/>
    <property type="match status" value="1"/>
</dbReference>
<dbReference type="InterPro" id="IPR046945">
    <property type="entry name" value="RHMD-like"/>
</dbReference>
<name>A0ABU9W797_9MICO</name>
<dbReference type="InterPro" id="IPR029017">
    <property type="entry name" value="Enolase-like_N"/>
</dbReference>
<dbReference type="SFLD" id="SFLDS00001">
    <property type="entry name" value="Enolase"/>
    <property type="match status" value="1"/>
</dbReference>
<evidence type="ECO:0000256" key="5">
    <source>
        <dbReference type="ARBA" id="ARBA00022842"/>
    </source>
</evidence>
<dbReference type="InterPro" id="IPR036849">
    <property type="entry name" value="Enolase-like_C_sf"/>
</dbReference>
<dbReference type="PANTHER" id="PTHR13794">
    <property type="entry name" value="ENOLASE SUPERFAMILY, MANDELATE RACEMASE"/>
    <property type="match status" value="1"/>
</dbReference>
<dbReference type="Gene3D" id="3.30.390.10">
    <property type="entry name" value="Enolase-like, N-terminal domain"/>
    <property type="match status" value="1"/>
</dbReference>
<dbReference type="CDD" id="cd03324">
    <property type="entry name" value="rTSbeta_L-fuconate_dehydratase"/>
    <property type="match status" value="1"/>
</dbReference>